<dbReference type="AlphaFoldDB" id="A0A418X2E0"/>
<evidence type="ECO:0000313" key="8">
    <source>
        <dbReference type="Proteomes" id="UP000285190"/>
    </source>
</evidence>
<evidence type="ECO:0000259" key="6">
    <source>
        <dbReference type="Pfam" id="PF24125"/>
    </source>
</evidence>
<feature type="compositionally biased region" description="Low complexity" evidence="4">
    <location>
        <begin position="190"/>
        <end position="247"/>
    </location>
</feature>
<feature type="chain" id="PRO_5019066885" evidence="5">
    <location>
        <begin position="37"/>
        <end position="373"/>
    </location>
</feature>
<dbReference type="Gene3D" id="1.25.40.10">
    <property type="entry name" value="Tetratricopeptide repeat domain"/>
    <property type="match status" value="1"/>
</dbReference>
<dbReference type="SUPFAM" id="SSF54427">
    <property type="entry name" value="NTF2-like"/>
    <property type="match status" value="1"/>
</dbReference>
<comment type="caution">
    <text evidence="7">The sequence shown here is derived from an EMBL/GenBank/DDBJ whole genome shotgun (WGS) entry which is preliminary data.</text>
</comment>
<dbReference type="Pfam" id="PF14559">
    <property type="entry name" value="TPR_19"/>
    <property type="match status" value="1"/>
</dbReference>
<evidence type="ECO:0000256" key="2">
    <source>
        <dbReference type="ARBA" id="ARBA00022803"/>
    </source>
</evidence>
<dbReference type="InterPro" id="IPR011990">
    <property type="entry name" value="TPR-like_helical_dom_sf"/>
</dbReference>
<evidence type="ECO:0000256" key="5">
    <source>
        <dbReference type="SAM" id="SignalP"/>
    </source>
</evidence>
<evidence type="ECO:0000256" key="3">
    <source>
        <dbReference type="PROSITE-ProRule" id="PRU00339"/>
    </source>
</evidence>
<keyword evidence="2 3" id="KW-0802">TPR repeat</keyword>
<name>A0A418X2E0_9BURK</name>
<feature type="repeat" description="TPR" evidence="3">
    <location>
        <begin position="103"/>
        <end position="136"/>
    </location>
</feature>
<dbReference type="OrthoDB" id="5294075at2"/>
<reference evidence="7 8" key="1">
    <citation type="submission" date="2018-09" db="EMBL/GenBank/DDBJ databases">
        <authorList>
            <person name="Zhu H."/>
        </authorList>
    </citation>
    <scope>NUCLEOTIDE SEQUENCE [LARGE SCALE GENOMIC DNA]</scope>
    <source>
        <strain evidence="7 8">K2R10-39</strain>
    </source>
</reference>
<feature type="domain" description="Cds6 C-terminal" evidence="6">
    <location>
        <begin position="266"/>
        <end position="369"/>
    </location>
</feature>
<accession>A0A418X2E0</accession>
<dbReference type="Proteomes" id="UP000285190">
    <property type="component" value="Unassembled WGS sequence"/>
</dbReference>
<dbReference type="PANTHER" id="PTHR44858">
    <property type="entry name" value="TETRATRICOPEPTIDE REPEAT PROTEIN 6"/>
    <property type="match status" value="1"/>
</dbReference>
<keyword evidence="8" id="KW-1185">Reference proteome</keyword>
<dbReference type="Gene3D" id="3.10.450.50">
    <property type="match status" value="1"/>
</dbReference>
<dbReference type="PROSITE" id="PS50005">
    <property type="entry name" value="TPR"/>
    <property type="match status" value="1"/>
</dbReference>
<dbReference type="InterPro" id="IPR019734">
    <property type="entry name" value="TPR_rpt"/>
</dbReference>
<organism evidence="7 8">
    <name type="scientific">Noviherbaspirillum cavernae</name>
    <dbReference type="NCBI Taxonomy" id="2320862"/>
    <lineage>
        <taxon>Bacteria</taxon>
        <taxon>Pseudomonadati</taxon>
        <taxon>Pseudomonadota</taxon>
        <taxon>Betaproteobacteria</taxon>
        <taxon>Burkholderiales</taxon>
        <taxon>Oxalobacteraceae</taxon>
        <taxon>Noviherbaspirillum</taxon>
    </lineage>
</organism>
<proteinExistence type="predicted"/>
<keyword evidence="1" id="KW-0677">Repeat</keyword>
<dbReference type="EMBL" id="QYUN01000002">
    <property type="protein sequence ID" value="RJG06613.1"/>
    <property type="molecule type" value="Genomic_DNA"/>
</dbReference>
<dbReference type="SMART" id="SM00028">
    <property type="entry name" value="TPR"/>
    <property type="match status" value="3"/>
</dbReference>
<dbReference type="InterPro" id="IPR056203">
    <property type="entry name" value="Cds6_C"/>
</dbReference>
<evidence type="ECO:0000256" key="4">
    <source>
        <dbReference type="SAM" id="MobiDB-lite"/>
    </source>
</evidence>
<dbReference type="Pfam" id="PF24125">
    <property type="entry name" value="Cds6_C"/>
    <property type="match status" value="1"/>
</dbReference>
<dbReference type="SUPFAM" id="SSF48452">
    <property type="entry name" value="TPR-like"/>
    <property type="match status" value="1"/>
</dbReference>
<feature type="signal peptide" evidence="5">
    <location>
        <begin position="1"/>
        <end position="36"/>
    </location>
</feature>
<dbReference type="PANTHER" id="PTHR44858:SF1">
    <property type="entry name" value="UDP-N-ACETYLGLUCOSAMINE--PEPTIDE N-ACETYLGLUCOSAMINYLTRANSFERASE SPINDLY-RELATED"/>
    <property type="match status" value="1"/>
</dbReference>
<feature type="region of interest" description="Disordered" evidence="4">
    <location>
        <begin position="180"/>
        <end position="259"/>
    </location>
</feature>
<evidence type="ECO:0000256" key="1">
    <source>
        <dbReference type="ARBA" id="ARBA00022737"/>
    </source>
</evidence>
<dbReference type="InterPro" id="IPR032710">
    <property type="entry name" value="NTF2-like_dom_sf"/>
</dbReference>
<protein>
    <submittedName>
        <fullName evidence="7">Tetratricopeptide repeat protein</fullName>
    </submittedName>
</protein>
<gene>
    <name evidence="7" type="ORF">D3870_11855</name>
</gene>
<keyword evidence="5" id="KW-0732">Signal</keyword>
<sequence>MIITSRILNVRLRPALDKAVALSALAAALFAAPAFADEMADVTKLVRGGQYAEALGKADAFLAKNPRDAQMRFLKGVILTEQNKPAEAITIFTRLTEDFPALPEPYNNLAVLYAASGQYDKARAALDSAIRTNPTYATAYENLGDVHAKLASQAYDKALQLDSGNSAAKSKLTLVRTLVGNTTGGTNPKVASTAPASQTAAAPVTKPAQEPASKTAAASARPAQSAAANQVALAPTAPAAKTPAAKSEPAKQEAKPAANNGELDDVMAVVNGWAKAWSSQDVKGYLNFYGSDFQVPGGQARKTWEEERRSRIAGKGRISVKVEQARATVQGNTATVKFRQVYVSDQLTANTRKILVLAKQGGKWQIKQEQTGR</sequence>
<evidence type="ECO:0000313" key="7">
    <source>
        <dbReference type="EMBL" id="RJG06613.1"/>
    </source>
</evidence>
<dbReference type="InterPro" id="IPR050498">
    <property type="entry name" value="Ycf3"/>
</dbReference>